<feature type="binding site" evidence="8">
    <location>
        <position position="44"/>
    </location>
    <ligand>
        <name>[4Fe-4S] cluster</name>
        <dbReference type="ChEBI" id="CHEBI:49883"/>
        <label>1</label>
    </ligand>
</feature>
<dbReference type="Gene3D" id="3.80.30.20">
    <property type="entry name" value="tm_1862 like domain"/>
    <property type="match status" value="1"/>
</dbReference>
<dbReference type="InterPro" id="IPR002792">
    <property type="entry name" value="TRAM_dom"/>
</dbReference>
<feature type="domain" description="Radical SAM core" evidence="11">
    <location>
        <begin position="200"/>
        <end position="430"/>
    </location>
</feature>
<reference evidence="12 13" key="1">
    <citation type="journal article" date="2019" name="Int. J. Syst. Evol. Microbiol.">
        <title>The Global Catalogue of Microorganisms (GCM) 10K type strain sequencing project: providing services to taxonomists for standard genome sequencing and annotation.</title>
        <authorList>
            <consortium name="The Broad Institute Genomics Platform"/>
            <consortium name="The Broad Institute Genome Sequencing Center for Infectious Disease"/>
            <person name="Wu L."/>
            <person name="Ma J."/>
        </authorList>
    </citation>
    <scope>NUCLEOTIDE SEQUENCE [LARGE SCALE GENOMIC DNA]</scope>
    <source>
        <strain evidence="12 13">JCM 16378</strain>
    </source>
</reference>
<feature type="binding site" evidence="8">
    <location>
        <position position="8"/>
    </location>
    <ligand>
        <name>[4Fe-4S] cluster</name>
        <dbReference type="ChEBI" id="CHEBI:49883"/>
        <label>1</label>
    </ligand>
</feature>
<dbReference type="HAMAP" id="MF_01865">
    <property type="entry name" value="MTTase_RimO"/>
    <property type="match status" value="1"/>
</dbReference>
<dbReference type="Pfam" id="PF18693">
    <property type="entry name" value="TRAM_2"/>
    <property type="match status" value="1"/>
</dbReference>
<feature type="binding site" evidence="8">
    <location>
        <position position="214"/>
    </location>
    <ligand>
        <name>[4Fe-4S] cluster</name>
        <dbReference type="ChEBI" id="CHEBI:49883"/>
        <label>2</label>
        <note>4Fe-4S-S-AdoMet</note>
    </ligand>
</feature>
<dbReference type="CDD" id="cd01335">
    <property type="entry name" value="Radical_SAM"/>
    <property type="match status" value="1"/>
</dbReference>
<dbReference type="InterPro" id="IPR012340">
    <property type="entry name" value="NA-bd_OB-fold"/>
</dbReference>
<dbReference type="Proteomes" id="UP001501326">
    <property type="component" value="Unassembled WGS sequence"/>
</dbReference>
<dbReference type="Pfam" id="PF04055">
    <property type="entry name" value="Radical_SAM"/>
    <property type="match status" value="1"/>
</dbReference>
<feature type="binding site" evidence="8">
    <location>
        <position position="221"/>
    </location>
    <ligand>
        <name>[4Fe-4S] cluster</name>
        <dbReference type="ChEBI" id="CHEBI:49883"/>
        <label>2</label>
        <note>4Fe-4S-S-AdoMet</note>
    </ligand>
</feature>
<organism evidence="12 13">
    <name type="scientific">Pedococcus aerophilus</name>
    <dbReference type="NCBI Taxonomy" id="436356"/>
    <lineage>
        <taxon>Bacteria</taxon>
        <taxon>Bacillati</taxon>
        <taxon>Actinomycetota</taxon>
        <taxon>Actinomycetes</taxon>
        <taxon>Micrococcales</taxon>
        <taxon>Intrasporangiaceae</taxon>
        <taxon>Pedococcus</taxon>
    </lineage>
</organism>
<protein>
    <recommendedName>
        <fullName evidence="8">Ribosomal protein uS12 methylthiotransferase RimO</fullName>
        <shortName evidence="8">uS12 MTTase</shortName>
        <shortName evidence="8">uS12 methylthiotransferase</shortName>
        <ecNumber evidence="8">2.8.4.4</ecNumber>
    </recommendedName>
    <alternativeName>
        <fullName evidence="8">Ribosomal protein uS12 (aspartate-C(3))-methylthiotransferase</fullName>
    </alternativeName>
    <alternativeName>
        <fullName evidence="8">Ribosome maturation factor RimO</fullName>
    </alternativeName>
</protein>
<dbReference type="PROSITE" id="PS01278">
    <property type="entry name" value="MTTASE_RADICAL"/>
    <property type="match status" value="1"/>
</dbReference>
<evidence type="ECO:0000259" key="10">
    <source>
        <dbReference type="PROSITE" id="PS51449"/>
    </source>
</evidence>
<dbReference type="InterPro" id="IPR058240">
    <property type="entry name" value="rSAM_sf"/>
</dbReference>
<dbReference type="InterPro" id="IPR006638">
    <property type="entry name" value="Elp3/MiaA/NifB-like_rSAM"/>
</dbReference>
<evidence type="ECO:0000256" key="7">
    <source>
        <dbReference type="ARBA" id="ARBA00023014"/>
    </source>
</evidence>
<evidence type="ECO:0000259" key="11">
    <source>
        <dbReference type="PROSITE" id="PS51918"/>
    </source>
</evidence>
<feature type="region of interest" description="Disordered" evidence="9">
    <location>
        <begin position="143"/>
        <end position="188"/>
    </location>
</feature>
<comment type="cofactor">
    <cofactor evidence="8">
        <name>[4Fe-4S] cluster</name>
        <dbReference type="ChEBI" id="CHEBI:49883"/>
    </cofactor>
    <text evidence="8">Binds 2 [4Fe-4S] clusters. One cluster is coordinated with 3 cysteines and an exchangeable S-adenosyl-L-methionine.</text>
</comment>
<accession>A0ABN3UV29</accession>
<evidence type="ECO:0000256" key="9">
    <source>
        <dbReference type="SAM" id="MobiDB-lite"/>
    </source>
</evidence>
<dbReference type="InterPro" id="IPR005840">
    <property type="entry name" value="Ribosomal_uS12_MeSTrfase_RimO"/>
</dbReference>
<gene>
    <name evidence="8 12" type="primary">rimO</name>
    <name evidence="12" type="ORF">GCM10009867_31190</name>
</gene>
<sequence>MALVTLGCTRNEVDSEELAGRLAAEGWLLVDDADDADVAVVNTCGFVEQAKKDSIDVLLEASARKGQSKTQKVVAVGCLAERYGKQLAAELPEADAVLGFDSYADMSSHLRAILDGKTPESHTPGDRRRLLPLSPVQRQAGSVGVALPGHGGPSGPAATSSSIPSQDGTSPEQVASSKPVDVTIEGPVPASGPRVIRARLDGRPWAPLKIASGCDRRCAFCAIPSFRGAFVSRRPMDIVAEARWLGERGVKELFLVSENSTSYGKDLGDIGLLEKLLPELTAVPGIERVRVSYLQPAEIRPDLLDAMASVPGVVPYFDISFQHASATLLRSMRRFGGREAFLGLLDEVRARAPKAGIRSNVIVGFPGETEADLDELEAFLVAARLDVVGVFGYSDEDGTEAESYGDKLPDHVVTERVARFTALIEELNLQRAEERIGETVEVLVESIPALPADAVDADDFDEDEDVMVVGRAAHQGPDVDGVTLLSPQDWPGLAVGDIVRAVVVATEGIDLVAEPA</sequence>
<dbReference type="InterPro" id="IPR013848">
    <property type="entry name" value="Methylthiotransferase_N"/>
</dbReference>
<comment type="subcellular location">
    <subcellularLocation>
        <location evidence="8">Cytoplasm</location>
    </subcellularLocation>
</comment>
<evidence type="ECO:0000313" key="12">
    <source>
        <dbReference type="EMBL" id="GAA2738690.1"/>
    </source>
</evidence>
<dbReference type="EMBL" id="BAAARN010000004">
    <property type="protein sequence ID" value="GAA2738690.1"/>
    <property type="molecule type" value="Genomic_DNA"/>
</dbReference>
<name>A0ABN3UV29_9MICO</name>
<dbReference type="PANTHER" id="PTHR43837">
    <property type="entry name" value="RIBOSOMAL PROTEIN S12 METHYLTHIOTRANSFERASE RIMO"/>
    <property type="match status" value="1"/>
</dbReference>
<keyword evidence="13" id="KW-1185">Reference proteome</keyword>
<keyword evidence="12" id="KW-0689">Ribosomal protein</keyword>
<dbReference type="PROSITE" id="PS51918">
    <property type="entry name" value="RADICAL_SAM"/>
    <property type="match status" value="1"/>
</dbReference>
<dbReference type="InterPro" id="IPR023404">
    <property type="entry name" value="rSAM_horseshoe"/>
</dbReference>
<evidence type="ECO:0000256" key="4">
    <source>
        <dbReference type="ARBA" id="ARBA00022691"/>
    </source>
</evidence>
<keyword evidence="7 8" id="KW-0411">Iron-sulfur</keyword>
<dbReference type="SFLD" id="SFLDS00029">
    <property type="entry name" value="Radical_SAM"/>
    <property type="match status" value="1"/>
</dbReference>
<evidence type="ECO:0000256" key="3">
    <source>
        <dbReference type="ARBA" id="ARBA00022679"/>
    </source>
</evidence>
<dbReference type="SFLD" id="SFLDF00274">
    <property type="entry name" value="ribosomal_protein_S12_methylth"/>
    <property type="match status" value="1"/>
</dbReference>
<dbReference type="Gene3D" id="3.40.50.12160">
    <property type="entry name" value="Methylthiotransferase, N-terminal domain"/>
    <property type="match status" value="1"/>
</dbReference>
<dbReference type="InterPro" id="IPR007197">
    <property type="entry name" value="rSAM"/>
</dbReference>
<evidence type="ECO:0000313" key="13">
    <source>
        <dbReference type="Proteomes" id="UP001501326"/>
    </source>
</evidence>
<dbReference type="PROSITE" id="PS51449">
    <property type="entry name" value="MTTASE_N"/>
    <property type="match status" value="1"/>
</dbReference>
<dbReference type="Gene3D" id="2.40.50.140">
    <property type="entry name" value="Nucleic acid-binding proteins"/>
    <property type="match status" value="1"/>
</dbReference>
<keyword evidence="1 8" id="KW-0004">4Fe-4S</keyword>
<dbReference type="SFLD" id="SFLDG01082">
    <property type="entry name" value="B12-binding_domain_containing"/>
    <property type="match status" value="1"/>
</dbReference>
<evidence type="ECO:0000256" key="2">
    <source>
        <dbReference type="ARBA" id="ARBA00022490"/>
    </source>
</evidence>
<proteinExistence type="inferred from homology"/>
<comment type="caution">
    <text evidence="12">The sequence shown here is derived from an EMBL/GenBank/DDBJ whole genome shotgun (WGS) entry which is preliminary data.</text>
</comment>
<evidence type="ECO:0000256" key="1">
    <source>
        <dbReference type="ARBA" id="ARBA00022485"/>
    </source>
</evidence>
<feature type="domain" description="MTTase N-terminal" evidence="10">
    <location>
        <begin position="1"/>
        <end position="115"/>
    </location>
</feature>
<dbReference type="SUPFAM" id="SSF102114">
    <property type="entry name" value="Radical SAM enzymes"/>
    <property type="match status" value="1"/>
</dbReference>
<evidence type="ECO:0000256" key="8">
    <source>
        <dbReference type="HAMAP-Rule" id="MF_01865"/>
    </source>
</evidence>
<dbReference type="SFLD" id="SFLDG01061">
    <property type="entry name" value="methylthiotransferase"/>
    <property type="match status" value="1"/>
</dbReference>
<evidence type="ECO:0000256" key="6">
    <source>
        <dbReference type="ARBA" id="ARBA00023004"/>
    </source>
</evidence>
<dbReference type="EC" id="2.8.4.4" evidence="8"/>
<feature type="compositionally biased region" description="Low complexity" evidence="9">
    <location>
        <begin position="155"/>
        <end position="165"/>
    </location>
</feature>
<dbReference type="SMART" id="SM00729">
    <property type="entry name" value="Elp3"/>
    <property type="match status" value="1"/>
</dbReference>
<keyword evidence="12" id="KW-0687">Ribonucleoprotein</keyword>
<evidence type="ECO:0000256" key="5">
    <source>
        <dbReference type="ARBA" id="ARBA00022723"/>
    </source>
</evidence>
<keyword evidence="3 8" id="KW-0808">Transferase</keyword>
<comment type="catalytic activity">
    <reaction evidence="8">
        <text>L-aspartate(89)-[ribosomal protein uS12]-hydrogen + (sulfur carrier)-SH + AH2 + 2 S-adenosyl-L-methionine = 3-methylsulfanyl-L-aspartate(89)-[ribosomal protein uS12]-hydrogen + (sulfur carrier)-H + 5'-deoxyadenosine + L-methionine + A + S-adenosyl-L-homocysteine + 2 H(+)</text>
        <dbReference type="Rhea" id="RHEA:37087"/>
        <dbReference type="Rhea" id="RHEA-COMP:10460"/>
        <dbReference type="Rhea" id="RHEA-COMP:10461"/>
        <dbReference type="Rhea" id="RHEA-COMP:14737"/>
        <dbReference type="Rhea" id="RHEA-COMP:14739"/>
        <dbReference type="ChEBI" id="CHEBI:13193"/>
        <dbReference type="ChEBI" id="CHEBI:15378"/>
        <dbReference type="ChEBI" id="CHEBI:17319"/>
        <dbReference type="ChEBI" id="CHEBI:17499"/>
        <dbReference type="ChEBI" id="CHEBI:29917"/>
        <dbReference type="ChEBI" id="CHEBI:29961"/>
        <dbReference type="ChEBI" id="CHEBI:57844"/>
        <dbReference type="ChEBI" id="CHEBI:57856"/>
        <dbReference type="ChEBI" id="CHEBI:59789"/>
        <dbReference type="ChEBI" id="CHEBI:64428"/>
        <dbReference type="ChEBI" id="CHEBI:73599"/>
        <dbReference type="EC" id="2.8.4.4"/>
    </reaction>
</comment>
<dbReference type="PANTHER" id="PTHR43837:SF1">
    <property type="entry name" value="RIBOSOMAL PROTEIN US12 METHYLTHIOTRANSFERASE RIMO"/>
    <property type="match status" value="1"/>
</dbReference>
<dbReference type="InterPro" id="IPR038135">
    <property type="entry name" value="Methylthiotransferase_N_sf"/>
</dbReference>
<dbReference type="GO" id="GO:0005840">
    <property type="term" value="C:ribosome"/>
    <property type="evidence" value="ECO:0007669"/>
    <property type="project" value="UniProtKB-KW"/>
</dbReference>
<keyword evidence="2 8" id="KW-0963">Cytoplasm</keyword>
<feature type="binding site" evidence="8">
    <location>
        <position position="218"/>
    </location>
    <ligand>
        <name>[4Fe-4S] cluster</name>
        <dbReference type="ChEBI" id="CHEBI:49883"/>
        <label>2</label>
        <note>4Fe-4S-S-AdoMet</note>
    </ligand>
</feature>
<feature type="compositionally biased region" description="Polar residues" evidence="9">
    <location>
        <begin position="166"/>
        <end position="176"/>
    </location>
</feature>
<comment type="function">
    <text evidence="8">Catalyzes the methylthiolation of an aspartic acid residue of ribosomal protein uS12.</text>
</comment>
<keyword evidence="4 8" id="KW-0949">S-adenosyl-L-methionine</keyword>
<feature type="binding site" evidence="8">
    <location>
        <position position="78"/>
    </location>
    <ligand>
        <name>[4Fe-4S] cluster</name>
        <dbReference type="ChEBI" id="CHEBI:49883"/>
        <label>1</label>
    </ligand>
</feature>
<dbReference type="InterPro" id="IPR005839">
    <property type="entry name" value="Methylthiotransferase"/>
</dbReference>
<dbReference type="InterPro" id="IPR020612">
    <property type="entry name" value="Methylthiotransferase_CS"/>
</dbReference>
<comment type="similarity">
    <text evidence="8">Belongs to the methylthiotransferase family. RimO subfamily.</text>
</comment>
<dbReference type="NCBIfam" id="TIGR01125">
    <property type="entry name" value="30S ribosomal protein S12 methylthiotransferase RimO"/>
    <property type="match status" value="1"/>
</dbReference>
<keyword evidence="5 8" id="KW-0479">Metal-binding</keyword>
<keyword evidence="6 8" id="KW-0408">Iron</keyword>
<dbReference type="Pfam" id="PF00919">
    <property type="entry name" value="UPF0004"/>
    <property type="match status" value="1"/>
</dbReference>